<dbReference type="Proteomes" id="UP001489004">
    <property type="component" value="Unassembled WGS sequence"/>
</dbReference>
<organism evidence="2 3">
    <name type="scientific">[Myrmecia] bisecta</name>
    <dbReference type="NCBI Taxonomy" id="41462"/>
    <lineage>
        <taxon>Eukaryota</taxon>
        <taxon>Viridiplantae</taxon>
        <taxon>Chlorophyta</taxon>
        <taxon>core chlorophytes</taxon>
        <taxon>Trebouxiophyceae</taxon>
        <taxon>Trebouxiales</taxon>
        <taxon>Trebouxiaceae</taxon>
        <taxon>Myrmecia</taxon>
    </lineage>
</organism>
<dbReference type="GO" id="GO:0007224">
    <property type="term" value="P:smoothened signaling pathway"/>
    <property type="evidence" value="ECO:0007669"/>
    <property type="project" value="TreeGrafter"/>
</dbReference>
<dbReference type="GO" id="GO:0071539">
    <property type="term" value="P:protein localization to centrosome"/>
    <property type="evidence" value="ECO:0007669"/>
    <property type="project" value="TreeGrafter"/>
</dbReference>
<gene>
    <name evidence="2" type="ORF">WJX72_007273</name>
</gene>
<dbReference type="GO" id="GO:0005815">
    <property type="term" value="C:microtubule organizing center"/>
    <property type="evidence" value="ECO:0007669"/>
    <property type="project" value="TreeGrafter"/>
</dbReference>
<dbReference type="InterPro" id="IPR057731">
    <property type="entry name" value="STIL_N"/>
</dbReference>
<feature type="domain" description="STIL N-terminal" evidence="1">
    <location>
        <begin position="26"/>
        <end position="185"/>
    </location>
</feature>
<accession>A0AAW1P026</accession>
<keyword evidence="3" id="KW-1185">Reference proteome</keyword>
<evidence type="ECO:0000313" key="3">
    <source>
        <dbReference type="Proteomes" id="UP001489004"/>
    </source>
</evidence>
<protein>
    <recommendedName>
        <fullName evidence="1">STIL N-terminal domain-containing protein</fullName>
    </recommendedName>
</protein>
<evidence type="ECO:0000313" key="2">
    <source>
        <dbReference type="EMBL" id="KAK9803635.1"/>
    </source>
</evidence>
<proteinExistence type="predicted"/>
<dbReference type="InterPro" id="IPR026123">
    <property type="entry name" value="STIL"/>
</dbReference>
<evidence type="ECO:0000259" key="1">
    <source>
        <dbReference type="Pfam" id="PF15253"/>
    </source>
</evidence>
<dbReference type="EMBL" id="JALJOR010000020">
    <property type="protein sequence ID" value="KAK9803635.1"/>
    <property type="molecule type" value="Genomic_DNA"/>
</dbReference>
<reference evidence="2 3" key="1">
    <citation type="journal article" date="2024" name="Nat. Commun.">
        <title>Phylogenomics reveals the evolutionary origins of lichenization in chlorophyte algae.</title>
        <authorList>
            <person name="Puginier C."/>
            <person name="Libourel C."/>
            <person name="Otte J."/>
            <person name="Skaloud P."/>
            <person name="Haon M."/>
            <person name="Grisel S."/>
            <person name="Petersen M."/>
            <person name="Berrin J.G."/>
            <person name="Delaux P.M."/>
            <person name="Dal Grande F."/>
            <person name="Keller J."/>
        </authorList>
    </citation>
    <scope>NUCLEOTIDE SEQUENCE [LARGE SCALE GENOMIC DNA]</scope>
    <source>
        <strain evidence="2 3">SAG 2043</strain>
    </source>
</reference>
<dbReference type="GO" id="GO:0031023">
    <property type="term" value="P:microtubule organizing center organization"/>
    <property type="evidence" value="ECO:0007669"/>
    <property type="project" value="TreeGrafter"/>
</dbReference>
<dbReference type="Pfam" id="PF15253">
    <property type="entry name" value="STIL_N"/>
    <property type="match status" value="1"/>
</dbReference>
<comment type="caution">
    <text evidence="2">The sequence shown here is derived from an EMBL/GenBank/DDBJ whole genome shotgun (WGS) entry which is preliminary data.</text>
</comment>
<dbReference type="PANTHER" id="PTHR15128:SF0">
    <property type="entry name" value="SCL-INTERRUPTING LOCUS PROTEIN"/>
    <property type="match status" value="1"/>
</dbReference>
<sequence>MPGHNNTGLYTAAAFQPGPGCNQRGGLSLKQVMRLRVTVDTPAADNSPPQLQGLLMMPKADVRLTPLYAKRVCSVPLSGVLADTLKQPGGNPQDGFLSMDQARNVVPLLADDPQAYGVPVVGIWVAGVSSAAHPLVWAACVRFVASQQLADKAVLADQSFLLLLYAQGRPGQPSCYECRPRRGARERA</sequence>
<dbReference type="PANTHER" id="PTHR15128">
    <property type="entry name" value="TAL1 SCL INTERRUPTING LOCUS"/>
    <property type="match status" value="1"/>
</dbReference>
<name>A0AAW1P026_9CHLO</name>
<dbReference type="AlphaFoldDB" id="A0AAW1P026"/>
<dbReference type="GO" id="GO:0007052">
    <property type="term" value="P:mitotic spindle organization"/>
    <property type="evidence" value="ECO:0007669"/>
    <property type="project" value="TreeGrafter"/>
</dbReference>